<dbReference type="GO" id="GO:0003676">
    <property type="term" value="F:nucleic acid binding"/>
    <property type="evidence" value="ECO:0007669"/>
    <property type="project" value="InterPro"/>
</dbReference>
<dbReference type="RefSeq" id="XP_034054772.1">
    <property type="nucleotide sequence ID" value="XM_034198881.1"/>
</dbReference>
<dbReference type="Pfam" id="PF17921">
    <property type="entry name" value="Integrase_H2C2"/>
    <property type="match status" value="1"/>
</dbReference>
<feature type="domain" description="Integrase zinc-binding" evidence="3">
    <location>
        <begin position="66"/>
        <end position="121"/>
    </location>
</feature>
<dbReference type="Gene3D" id="1.10.340.70">
    <property type="match status" value="1"/>
</dbReference>
<proteinExistence type="predicted"/>
<evidence type="ECO:0000313" key="5">
    <source>
        <dbReference type="RefSeq" id="XP_034054771.1"/>
    </source>
</evidence>
<accession>A0A6P8SW26</accession>
<dbReference type="InterPro" id="IPR050951">
    <property type="entry name" value="Retrovirus_Pol_polyprotein"/>
</dbReference>
<dbReference type="KEGG" id="gacu:117534630"/>
<evidence type="ECO:0000313" key="6">
    <source>
        <dbReference type="RefSeq" id="XP_034054772.1"/>
    </source>
</evidence>
<dbReference type="OrthoDB" id="413122at2759"/>
<dbReference type="InterPro" id="IPR012337">
    <property type="entry name" value="RNaseH-like_sf"/>
</dbReference>
<protein>
    <recommendedName>
        <fullName evidence="1">Gypsy retrotransposon integrase-like protein 1</fullName>
    </recommendedName>
</protein>
<feature type="compositionally biased region" description="Low complexity" evidence="2">
    <location>
        <begin position="336"/>
        <end position="359"/>
    </location>
</feature>
<dbReference type="GeneID" id="117534630"/>
<evidence type="ECO:0000256" key="1">
    <source>
        <dbReference type="ARBA" id="ARBA00039658"/>
    </source>
</evidence>
<evidence type="ECO:0000256" key="2">
    <source>
        <dbReference type="SAM" id="MobiDB-lite"/>
    </source>
</evidence>
<dbReference type="InterPro" id="IPR041588">
    <property type="entry name" value="Integrase_H2C2"/>
</dbReference>
<evidence type="ECO:0000259" key="3">
    <source>
        <dbReference type="Pfam" id="PF17921"/>
    </source>
</evidence>
<dbReference type="PANTHER" id="PTHR37984">
    <property type="entry name" value="PROTEIN CBG26694"/>
    <property type="match status" value="1"/>
</dbReference>
<feature type="region of interest" description="Disordered" evidence="2">
    <location>
        <begin position="328"/>
        <end position="372"/>
    </location>
</feature>
<name>A0A6P8SW26_GYMAC</name>
<dbReference type="FunFam" id="1.10.340.70:FF:000001">
    <property type="entry name" value="Retrovirus-related Pol polyprotein from transposon gypsy-like Protein"/>
    <property type="match status" value="1"/>
</dbReference>
<organism evidence="4 5">
    <name type="scientific">Gymnodraco acuticeps</name>
    <name type="common">Antarctic dragonfish</name>
    <dbReference type="NCBI Taxonomy" id="8218"/>
    <lineage>
        <taxon>Eukaryota</taxon>
        <taxon>Metazoa</taxon>
        <taxon>Chordata</taxon>
        <taxon>Craniata</taxon>
        <taxon>Vertebrata</taxon>
        <taxon>Euteleostomi</taxon>
        <taxon>Actinopterygii</taxon>
        <taxon>Neopterygii</taxon>
        <taxon>Teleostei</taxon>
        <taxon>Neoteleostei</taxon>
        <taxon>Acanthomorphata</taxon>
        <taxon>Eupercaria</taxon>
        <taxon>Perciformes</taxon>
        <taxon>Notothenioidei</taxon>
        <taxon>Bathydraconidae</taxon>
        <taxon>Gymnodraco</taxon>
    </lineage>
</organism>
<dbReference type="RefSeq" id="XP_034054771.1">
    <property type="nucleotide sequence ID" value="XM_034198880.1"/>
</dbReference>
<dbReference type="AlphaFoldDB" id="A0A6P8SW26"/>
<reference evidence="5 6" key="1">
    <citation type="submission" date="2025-04" db="UniProtKB">
        <authorList>
            <consortium name="RefSeq"/>
        </authorList>
    </citation>
    <scope>IDENTIFICATION</scope>
</reference>
<dbReference type="SUPFAM" id="SSF53098">
    <property type="entry name" value="Ribonuclease H-like"/>
    <property type="match status" value="1"/>
</dbReference>
<sequence length="372" mass="42964">MEPRIVKEILDLKVHHQYPEGSTKNEKYVMKRRADTFRIKDGELYYICRCKQNKAEHLAKVVSTAEEANHVFEEFHCSNIGGHCGLEKTHCALIARYYWPGMESDIRKWIAHCPQCQAKRANIKEKLEYSPIETNGLVEKLNGTIQRSLNKIVAGHPKRWDQVLQSTMFALRTKKQLTTKYIPYYLMSGREARYPSEVPKEYLVKEEKVSRLVEMEEVHEGLKKQEAVFTEVKHNMKRSQDNVRKSKVKKGQEDNFQVGDQVLRRNVRQEQRKGGKLEDDWLGPFIILELEGEKAIVGKGAKKLQTNIDHLTHYFQPEERIPAKLQKLSDPSPLAGPQHTNTHPQHTNTHHTNTTSGTSIHGLQRRNGTKGS</sequence>
<dbReference type="PANTHER" id="PTHR37984:SF5">
    <property type="entry name" value="PROTEIN NYNRIN-LIKE"/>
    <property type="match status" value="1"/>
</dbReference>
<keyword evidence="4" id="KW-1185">Reference proteome</keyword>
<dbReference type="InterPro" id="IPR036397">
    <property type="entry name" value="RNaseH_sf"/>
</dbReference>
<evidence type="ECO:0000313" key="4">
    <source>
        <dbReference type="Proteomes" id="UP000515161"/>
    </source>
</evidence>
<dbReference type="Proteomes" id="UP000515161">
    <property type="component" value="Unplaced"/>
</dbReference>
<gene>
    <name evidence="5 6" type="primary">LOC117534630</name>
</gene>
<dbReference type="Gene3D" id="3.30.420.10">
    <property type="entry name" value="Ribonuclease H-like superfamily/Ribonuclease H"/>
    <property type="match status" value="1"/>
</dbReference>
<feature type="compositionally biased region" description="Basic residues" evidence="2">
    <location>
        <begin position="363"/>
        <end position="372"/>
    </location>
</feature>